<dbReference type="Proteomes" id="UP001500945">
    <property type="component" value="Unassembled WGS sequence"/>
</dbReference>
<dbReference type="EMBL" id="BAABGM010000013">
    <property type="protein sequence ID" value="GAA4406534.1"/>
    <property type="molecule type" value="Genomic_DNA"/>
</dbReference>
<evidence type="ECO:0000313" key="1">
    <source>
        <dbReference type="EMBL" id="GAA4406534.1"/>
    </source>
</evidence>
<comment type="caution">
    <text evidence="1">The sequence shown here is derived from an EMBL/GenBank/DDBJ whole genome shotgun (WGS) entry which is preliminary data.</text>
</comment>
<evidence type="ECO:0000313" key="2">
    <source>
        <dbReference type="Proteomes" id="UP001500945"/>
    </source>
</evidence>
<accession>A0ABP8KHG2</accession>
<gene>
    <name evidence="1" type="ORF">GCM10023168_21550</name>
</gene>
<reference evidence="2" key="1">
    <citation type="journal article" date="2019" name="Int. J. Syst. Evol. Microbiol.">
        <title>The Global Catalogue of Microorganisms (GCM) 10K type strain sequencing project: providing services to taxonomists for standard genome sequencing and annotation.</title>
        <authorList>
            <consortium name="The Broad Institute Genomics Platform"/>
            <consortium name="The Broad Institute Genome Sequencing Center for Infectious Disease"/>
            <person name="Wu L."/>
            <person name="Ma J."/>
        </authorList>
    </citation>
    <scope>NUCLEOTIDE SEQUENCE [LARGE SCALE GENOMIC DNA]</scope>
    <source>
        <strain evidence="2">JCM 17809</strain>
    </source>
</reference>
<protein>
    <recommendedName>
        <fullName evidence="3">RAMA domain-containing protein</fullName>
    </recommendedName>
</protein>
<sequence length="76" mass="8281">MAGDPDSTGQITINGRSYTSLSAAGQAVRIASRGPDVSQTTLATDGWSFWRAQDQHVGDLVTLKELRRRHVMQGRP</sequence>
<organism evidence="1 2">
    <name type="scientific">Fodinibacter luteus</name>
    <dbReference type="NCBI Taxonomy" id="552064"/>
    <lineage>
        <taxon>Bacteria</taxon>
        <taxon>Bacillati</taxon>
        <taxon>Actinomycetota</taxon>
        <taxon>Actinomycetes</taxon>
        <taxon>Micrococcales</taxon>
        <taxon>Intrasporangiaceae</taxon>
        <taxon>Fodinibacter (ex Wang et al. 2009)</taxon>
    </lineage>
</organism>
<proteinExistence type="predicted"/>
<keyword evidence="2" id="KW-1185">Reference proteome</keyword>
<name>A0ABP8KHG2_9MICO</name>
<evidence type="ECO:0008006" key="3">
    <source>
        <dbReference type="Google" id="ProtNLM"/>
    </source>
</evidence>